<accession>A0A1I4WW06</accession>
<dbReference type="CDD" id="cd16964">
    <property type="entry name" value="YqgF"/>
    <property type="match status" value="1"/>
</dbReference>
<gene>
    <name evidence="7" type="ORF">SAMN05216289_106133</name>
</gene>
<dbReference type="PANTHER" id="PTHR33317:SF4">
    <property type="entry name" value="POLYNUCLEOTIDYL TRANSFERASE, RIBONUCLEASE H-LIKE SUPERFAMILY PROTEIN"/>
    <property type="match status" value="1"/>
</dbReference>
<keyword evidence="3 5" id="KW-0540">Nuclease</keyword>
<protein>
    <recommendedName>
        <fullName evidence="5">Putative pre-16S rRNA nuclease</fullName>
        <ecNumber evidence="5">3.1.-.-</ecNumber>
    </recommendedName>
</protein>
<dbReference type="EC" id="3.1.-.-" evidence="5"/>
<keyword evidence="1 5" id="KW-0963">Cytoplasm</keyword>
<name>A0A1I4WW06_9GAMM</name>
<dbReference type="InterPro" id="IPR037027">
    <property type="entry name" value="YqgF/RNaseH-like_dom_sf"/>
</dbReference>
<proteinExistence type="inferred from homology"/>
<evidence type="ECO:0000256" key="2">
    <source>
        <dbReference type="ARBA" id="ARBA00022517"/>
    </source>
</evidence>
<reference evidence="7 8" key="1">
    <citation type="submission" date="2016-10" db="EMBL/GenBank/DDBJ databases">
        <authorList>
            <person name="de Groot N.N."/>
        </authorList>
    </citation>
    <scope>NUCLEOTIDE SEQUENCE [LARGE SCALE GENOMIC DNA]</scope>
    <source>
        <strain evidence="7 8">CGMCC 1.7659</strain>
    </source>
</reference>
<dbReference type="STRING" id="578942.SAMN05216289_106133"/>
<dbReference type="InterPro" id="IPR005227">
    <property type="entry name" value="YqgF"/>
</dbReference>
<dbReference type="GO" id="GO:0000967">
    <property type="term" value="P:rRNA 5'-end processing"/>
    <property type="evidence" value="ECO:0007669"/>
    <property type="project" value="UniProtKB-UniRule"/>
</dbReference>
<dbReference type="Pfam" id="PF03652">
    <property type="entry name" value="RuvX"/>
    <property type="match status" value="1"/>
</dbReference>
<dbReference type="SMART" id="SM00732">
    <property type="entry name" value="YqgFc"/>
    <property type="match status" value="1"/>
</dbReference>
<dbReference type="HAMAP" id="MF_00651">
    <property type="entry name" value="Nuclease_YqgF"/>
    <property type="match status" value="1"/>
</dbReference>
<sequence>MSLPDSAGYVLAFDVGTRMLGVAIGHPLTGTARALATVNVHHGKVDWNRIDGLVKEWQPVAFVIGLPLALDGSEQAMTAHARAFGEQLGKRYARTVHESDERFTSKEAARRFAAQRAEGSAKRKHGADIDALAAQIILESWFSSPRNEATAP</sequence>
<dbReference type="NCBIfam" id="TIGR00250">
    <property type="entry name" value="RNAse_H_YqgF"/>
    <property type="match status" value="1"/>
</dbReference>
<comment type="subcellular location">
    <subcellularLocation>
        <location evidence="5">Cytoplasm</location>
    </subcellularLocation>
</comment>
<feature type="domain" description="YqgF/RNase H-like" evidence="6">
    <location>
        <begin position="8"/>
        <end position="108"/>
    </location>
</feature>
<evidence type="ECO:0000256" key="1">
    <source>
        <dbReference type="ARBA" id="ARBA00022490"/>
    </source>
</evidence>
<evidence type="ECO:0000256" key="5">
    <source>
        <dbReference type="HAMAP-Rule" id="MF_00651"/>
    </source>
</evidence>
<dbReference type="RefSeq" id="WP_092406269.1">
    <property type="nucleotide sequence ID" value="NZ_FOVF01000006.1"/>
</dbReference>
<comment type="function">
    <text evidence="5">Could be a nuclease involved in processing of the 5'-end of pre-16S rRNA.</text>
</comment>
<dbReference type="OrthoDB" id="9796140at2"/>
<keyword evidence="4 5" id="KW-0378">Hydrolase</keyword>
<dbReference type="GO" id="GO:0004518">
    <property type="term" value="F:nuclease activity"/>
    <property type="evidence" value="ECO:0007669"/>
    <property type="project" value="UniProtKB-KW"/>
</dbReference>
<keyword evidence="2 5" id="KW-0690">Ribosome biogenesis</keyword>
<organism evidence="7 8">
    <name type="scientific">Dokdonella immobilis</name>
    <dbReference type="NCBI Taxonomy" id="578942"/>
    <lineage>
        <taxon>Bacteria</taxon>
        <taxon>Pseudomonadati</taxon>
        <taxon>Pseudomonadota</taxon>
        <taxon>Gammaproteobacteria</taxon>
        <taxon>Lysobacterales</taxon>
        <taxon>Rhodanobacteraceae</taxon>
        <taxon>Dokdonella</taxon>
    </lineage>
</organism>
<evidence type="ECO:0000256" key="4">
    <source>
        <dbReference type="ARBA" id="ARBA00022801"/>
    </source>
</evidence>
<dbReference type="GO" id="GO:0005829">
    <property type="term" value="C:cytosol"/>
    <property type="evidence" value="ECO:0007669"/>
    <property type="project" value="TreeGrafter"/>
</dbReference>
<dbReference type="EMBL" id="FOVF01000006">
    <property type="protein sequence ID" value="SFN17964.1"/>
    <property type="molecule type" value="Genomic_DNA"/>
</dbReference>
<dbReference type="InterPro" id="IPR012337">
    <property type="entry name" value="RNaseH-like_sf"/>
</dbReference>
<dbReference type="SUPFAM" id="SSF53098">
    <property type="entry name" value="Ribonuclease H-like"/>
    <property type="match status" value="1"/>
</dbReference>
<evidence type="ECO:0000259" key="6">
    <source>
        <dbReference type="SMART" id="SM00732"/>
    </source>
</evidence>
<dbReference type="InterPro" id="IPR006641">
    <property type="entry name" value="YqgF/RNaseH-like_dom"/>
</dbReference>
<keyword evidence="8" id="KW-1185">Reference proteome</keyword>
<evidence type="ECO:0000256" key="3">
    <source>
        <dbReference type="ARBA" id="ARBA00022722"/>
    </source>
</evidence>
<dbReference type="PANTHER" id="PTHR33317">
    <property type="entry name" value="POLYNUCLEOTIDYL TRANSFERASE, RIBONUCLEASE H-LIKE SUPERFAMILY PROTEIN"/>
    <property type="match status" value="1"/>
</dbReference>
<evidence type="ECO:0000313" key="7">
    <source>
        <dbReference type="EMBL" id="SFN17964.1"/>
    </source>
</evidence>
<evidence type="ECO:0000313" key="8">
    <source>
        <dbReference type="Proteomes" id="UP000198575"/>
    </source>
</evidence>
<dbReference type="Proteomes" id="UP000198575">
    <property type="component" value="Unassembled WGS sequence"/>
</dbReference>
<comment type="similarity">
    <text evidence="5">Belongs to the YqgF HJR family.</text>
</comment>
<dbReference type="AlphaFoldDB" id="A0A1I4WW06"/>
<dbReference type="Gene3D" id="3.30.420.140">
    <property type="entry name" value="YqgF/RNase H-like domain"/>
    <property type="match status" value="1"/>
</dbReference>
<dbReference type="GO" id="GO:0016788">
    <property type="term" value="F:hydrolase activity, acting on ester bonds"/>
    <property type="evidence" value="ECO:0007669"/>
    <property type="project" value="UniProtKB-UniRule"/>
</dbReference>